<name>A0ABR2JUX9_9EUKA</name>
<feature type="transmembrane region" description="Helical" evidence="5">
    <location>
        <begin position="183"/>
        <end position="203"/>
    </location>
</feature>
<feature type="transmembrane region" description="Helical" evidence="5">
    <location>
        <begin position="144"/>
        <end position="162"/>
    </location>
</feature>
<keyword evidence="3 5" id="KW-1133">Transmembrane helix</keyword>
<gene>
    <name evidence="7" type="ORF">M9Y10_045321</name>
</gene>
<evidence type="ECO:0000256" key="1">
    <source>
        <dbReference type="ARBA" id="ARBA00004141"/>
    </source>
</evidence>
<feature type="transmembrane region" description="Helical" evidence="5">
    <location>
        <begin position="71"/>
        <end position="88"/>
    </location>
</feature>
<accession>A0ABR2JUX9</accession>
<dbReference type="EMBL" id="JAPFFF010000009">
    <property type="protein sequence ID" value="KAK8882679.1"/>
    <property type="molecule type" value="Genomic_DNA"/>
</dbReference>
<keyword evidence="8" id="KW-1185">Reference proteome</keyword>
<feature type="transmembrane region" description="Helical" evidence="5">
    <location>
        <begin position="276"/>
        <end position="296"/>
    </location>
</feature>
<evidence type="ECO:0000256" key="5">
    <source>
        <dbReference type="SAM" id="Phobius"/>
    </source>
</evidence>
<sequence>MFPIANFLLILSTIAVSTTLVLTNKFLFNTSFHWPISLSTFHFFLTYFLLEIMVQCNFIQRATSFPMSKRWLLGFYNVSGIVFMNLNLKMNSVGFYQLSKLCTIPIMIIYEFFFHNKKQTTSVLISLLILLIGLSLFTVNDVQFNIPGTIIAFVAIIATAVSQSQNNFLQRSFNINGPSMQHIVALQQATLALISSIFIEFFGENSFLKHTFGHYELLLISATGLLAVLSNVLAFAIIGKTSAVTYQVVGHVKTILIFVFGLIMFPPPNGETKAQFYKKITGLTISMIGVIFYTYLKLTENQKLNGEQVQPLKEPLSSLREEEYDKKDGNEFLQVESDHE</sequence>
<organism evidence="7 8">
    <name type="scientific">Tritrichomonas musculus</name>
    <dbReference type="NCBI Taxonomy" id="1915356"/>
    <lineage>
        <taxon>Eukaryota</taxon>
        <taxon>Metamonada</taxon>
        <taxon>Parabasalia</taxon>
        <taxon>Tritrichomonadida</taxon>
        <taxon>Tritrichomonadidae</taxon>
        <taxon>Tritrichomonas</taxon>
    </lineage>
</organism>
<keyword evidence="2 5" id="KW-0812">Transmembrane</keyword>
<evidence type="ECO:0000313" key="8">
    <source>
        <dbReference type="Proteomes" id="UP001470230"/>
    </source>
</evidence>
<dbReference type="Proteomes" id="UP001470230">
    <property type="component" value="Unassembled WGS sequence"/>
</dbReference>
<evidence type="ECO:0000256" key="4">
    <source>
        <dbReference type="ARBA" id="ARBA00023136"/>
    </source>
</evidence>
<proteinExistence type="predicted"/>
<dbReference type="Pfam" id="PF03151">
    <property type="entry name" value="TPT"/>
    <property type="match status" value="1"/>
</dbReference>
<feature type="transmembrane region" description="Helical" evidence="5">
    <location>
        <begin position="121"/>
        <end position="138"/>
    </location>
</feature>
<dbReference type="InterPro" id="IPR050186">
    <property type="entry name" value="TPT_transporter"/>
</dbReference>
<feature type="transmembrane region" description="Helical" evidence="5">
    <location>
        <begin position="244"/>
        <end position="264"/>
    </location>
</feature>
<reference evidence="7 8" key="1">
    <citation type="submission" date="2024-04" db="EMBL/GenBank/DDBJ databases">
        <title>Tritrichomonas musculus Genome.</title>
        <authorList>
            <person name="Alves-Ferreira E."/>
            <person name="Grigg M."/>
            <person name="Lorenzi H."/>
            <person name="Galac M."/>
        </authorList>
    </citation>
    <scope>NUCLEOTIDE SEQUENCE [LARGE SCALE GENOMIC DNA]</scope>
    <source>
        <strain evidence="7 8">EAF2021</strain>
    </source>
</reference>
<evidence type="ECO:0000259" key="6">
    <source>
        <dbReference type="Pfam" id="PF03151"/>
    </source>
</evidence>
<comment type="subcellular location">
    <subcellularLocation>
        <location evidence="1">Membrane</location>
        <topology evidence="1">Multi-pass membrane protein</topology>
    </subcellularLocation>
</comment>
<protein>
    <recommendedName>
        <fullName evidence="6">Sugar phosphate transporter domain-containing protein</fullName>
    </recommendedName>
</protein>
<dbReference type="InterPro" id="IPR004853">
    <property type="entry name" value="Sugar_P_trans_dom"/>
</dbReference>
<keyword evidence="4 5" id="KW-0472">Membrane</keyword>
<comment type="caution">
    <text evidence="7">The sequence shown here is derived from an EMBL/GenBank/DDBJ whole genome shotgun (WGS) entry which is preliminary data.</text>
</comment>
<evidence type="ECO:0000256" key="2">
    <source>
        <dbReference type="ARBA" id="ARBA00022692"/>
    </source>
</evidence>
<feature type="transmembrane region" description="Helical" evidence="5">
    <location>
        <begin position="94"/>
        <end position="114"/>
    </location>
</feature>
<dbReference type="PANTHER" id="PTHR11132">
    <property type="entry name" value="SOLUTE CARRIER FAMILY 35"/>
    <property type="match status" value="1"/>
</dbReference>
<feature type="transmembrane region" description="Helical" evidence="5">
    <location>
        <begin position="215"/>
        <end position="237"/>
    </location>
</feature>
<feature type="transmembrane region" description="Helical" evidence="5">
    <location>
        <begin position="33"/>
        <end position="50"/>
    </location>
</feature>
<evidence type="ECO:0000256" key="3">
    <source>
        <dbReference type="ARBA" id="ARBA00022989"/>
    </source>
</evidence>
<evidence type="ECO:0000313" key="7">
    <source>
        <dbReference type="EMBL" id="KAK8882679.1"/>
    </source>
</evidence>
<feature type="domain" description="Sugar phosphate transporter" evidence="6">
    <location>
        <begin position="16"/>
        <end position="293"/>
    </location>
</feature>